<protein>
    <submittedName>
        <fullName evidence="2">Uncharacterized protein</fullName>
    </submittedName>
</protein>
<dbReference type="Proteomes" id="UP000324222">
    <property type="component" value="Unassembled WGS sequence"/>
</dbReference>
<comment type="caution">
    <text evidence="2">The sequence shown here is derived from an EMBL/GenBank/DDBJ whole genome shotgun (WGS) entry which is preliminary data.</text>
</comment>
<feature type="compositionally biased region" description="Polar residues" evidence="1">
    <location>
        <begin position="246"/>
        <end position="270"/>
    </location>
</feature>
<evidence type="ECO:0000313" key="2">
    <source>
        <dbReference type="EMBL" id="MPC23876.1"/>
    </source>
</evidence>
<feature type="region of interest" description="Disordered" evidence="1">
    <location>
        <begin position="237"/>
        <end position="270"/>
    </location>
</feature>
<accession>A0A5B7DSH4</accession>
<name>A0A5B7DSH4_PORTR</name>
<sequence length="270" mass="29645">MCSSSGSHYNALPLPSPFISQHSLLVTVLYAPRITVSLTPQQRPCHCTPRSEDVAQQTHTVVAAVRMRGDCWWHTLRQDHHPLPAHVKPDKINERRRSVQRGGIRWCDGRRKCSTISPTGASRGRRGRRAHPPAAVTEVVFSVVRRASSSCSAKHCHVTVTLLKPGGPGADERDIDLQSQRRGALQVSRAPVTASQVPLGCPTRFATFYLRGSTQLSLVVARHSHTRLAGRRSVNVQLASHRGSGETANSSQHTRLTQIPRPQQSGTGRL</sequence>
<evidence type="ECO:0000256" key="1">
    <source>
        <dbReference type="SAM" id="MobiDB-lite"/>
    </source>
</evidence>
<gene>
    <name evidence="2" type="ORF">E2C01_016942</name>
</gene>
<organism evidence="2 3">
    <name type="scientific">Portunus trituberculatus</name>
    <name type="common">Swimming crab</name>
    <name type="synonym">Neptunus trituberculatus</name>
    <dbReference type="NCBI Taxonomy" id="210409"/>
    <lineage>
        <taxon>Eukaryota</taxon>
        <taxon>Metazoa</taxon>
        <taxon>Ecdysozoa</taxon>
        <taxon>Arthropoda</taxon>
        <taxon>Crustacea</taxon>
        <taxon>Multicrustacea</taxon>
        <taxon>Malacostraca</taxon>
        <taxon>Eumalacostraca</taxon>
        <taxon>Eucarida</taxon>
        <taxon>Decapoda</taxon>
        <taxon>Pleocyemata</taxon>
        <taxon>Brachyura</taxon>
        <taxon>Eubrachyura</taxon>
        <taxon>Portunoidea</taxon>
        <taxon>Portunidae</taxon>
        <taxon>Portuninae</taxon>
        <taxon>Portunus</taxon>
    </lineage>
</organism>
<dbReference type="AlphaFoldDB" id="A0A5B7DSH4"/>
<keyword evidence="3" id="KW-1185">Reference proteome</keyword>
<evidence type="ECO:0000313" key="3">
    <source>
        <dbReference type="Proteomes" id="UP000324222"/>
    </source>
</evidence>
<reference evidence="2 3" key="1">
    <citation type="submission" date="2019-05" db="EMBL/GenBank/DDBJ databases">
        <title>Another draft genome of Portunus trituberculatus and its Hox gene families provides insights of decapod evolution.</title>
        <authorList>
            <person name="Jeong J.-H."/>
            <person name="Song I."/>
            <person name="Kim S."/>
            <person name="Choi T."/>
            <person name="Kim D."/>
            <person name="Ryu S."/>
            <person name="Kim W."/>
        </authorList>
    </citation>
    <scope>NUCLEOTIDE SEQUENCE [LARGE SCALE GENOMIC DNA]</scope>
    <source>
        <tissue evidence="2">Muscle</tissue>
    </source>
</reference>
<dbReference type="EMBL" id="VSRR010001264">
    <property type="protein sequence ID" value="MPC23876.1"/>
    <property type="molecule type" value="Genomic_DNA"/>
</dbReference>
<proteinExistence type="predicted"/>